<organism evidence="3 4">
    <name type="scientific">Cercospora kikuchii</name>
    <dbReference type="NCBI Taxonomy" id="84275"/>
    <lineage>
        <taxon>Eukaryota</taxon>
        <taxon>Fungi</taxon>
        <taxon>Dikarya</taxon>
        <taxon>Ascomycota</taxon>
        <taxon>Pezizomycotina</taxon>
        <taxon>Dothideomycetes</taxon>
        <taxon>Dothideomycetidae</taxon>
        <taxon>Mycosphaerellales</taxon>
        <taxon>Mycosphaerellaceae</taxon>
        <taxon>Cercospora</taxon>
    </lineage>
</organism>
<evidence type="ECO:0000313" key="4">
    <source>
        <dbReference type="Proteomes" id="UP000825890"/>
    </source>
</evidence>
<dbReference type="InterPro" id="IPR036908">
    <property type="entry name" value="RlpA-like_sf"/>
</dbReference>
<evidence type="ECO:0008006" key="5">
    <source>
        <dbReference type="Google" id="ProtNLM"/>
    </source>
</evidence>
<accession>A0A9P3FHL9</accession>
<evidence type="ECO:0000313" key="3">
    <source>
        <dbReference type="EMBL" id="GIZ43019.1"/>
    </source>
</evidence>
<dbReference type="RefSeq" id="XP_044657506.1">
    <property type="nucleotide sequence ID" value="XM_044801571.1"/>
</dbReference>
<dbReference type="OrthoDB" id="3644181at2759"/>
<evidence type="ECO:0000256" key="1">
    <source>
        <dbReference type="ARBA" id="ARBA00022729"/>
    </source>
</evidence>
<keyword evidence="1 2" id="KW-0732">Signal</keyword>
<name>A0A9P3FHL9_9PEZI</name>
<sequence>MQFTKIIASAITIGAAMAITGDLTYYNAGMGACGKMVNEGDYACAIGHKMYEAATNGGNPNNNPYCGKQIRAKMPSTGKTVTVTVVDSCGGCADNDLDFTGGAWNDLTNGAAPTRYHDLEWDWILTRPLHTFTALTIHLVFVWPIEATWHG</sequence>
<dbReference type="EMBL" id="BOLY01000004">
    <property type="protein sequence ID" value="GIZ43019.1"/>
    <property type="molecule type" value="Genomic_DNA"/>
</dbReference>
<gene>
    <name evidence="3" type="ORF">CKM354_000626400</name>
</gene>
<dbReference type="GeneID" id="68291839"/>
<dbReference type="SUPFAM" id="SSF50685">
    <property type="entry name" value="Barwin-like endoglucanases"/>
    <property type="match status" value="1"/>
</dbReference>
<dbReference type="PANTHER" id="PTHR31836">
    <property type="match status" value="1"/>
</dbReference>
<proteinExistence type="predicted"/>
<dbReference type="PROSITE" id="PS51257">
    <property type="entry name" value="PROKAR_LIPOPROTEIN"/>
    <property type="match status" value="1"/>
</dbReference>
<reference evidence="3 4" key="1">
    <citation type="submission" date="2021-01" db="EMBL/GenBank/DDBJ databases">
        <title>Cercospora kikuchii MAFF 305040 whole genome shotgun sequence.</title>
        <authorList>
            <person name="Kashiwa T."/>
            <person name="Suzuki T."/>
        </authorList>
    </citation>
    <scope>NUCLEOTIDE SEQUENCE [LARGE SCALE GENOMIC DNA]</scope>
    <source>
        <strain evidence="3 4">MAFF 305040</strain>
    </source>
</reference>
<dbReference type="Proteomes" id="UP000825890">
    <property type="component" value="Unassembled WGS sequence"/>
</dbReference>
<dbReference type="CDD" id="cd22191">
    <property type="entry name" value="DPBB_RlpA_EXP_N-like"/>
    <property type="match status" value="1"/>
</dbReference>
<dbReference type="AlphaFoldDB" id="A0A9P3FHL9"/>
<keyword evidence="4" id="KW-1185">Reference proteome</keyword>
<protein>
    <recommendedName>
        <fullName evidence="5">RlpA-like protein double-psi beta-barrel domain-containing protein</fullName>
    </recommendedName>
</protein>
<dbReference type="PANTHER" id="PTHR31836:SF28">
    <property type="entry name" value="SRCR DOMAIN-CONTAINING PROTEIN-RELATED"/>
    <property type="match status" value="1"/>
</dbReference>
<feature type="signal peptide" evidence="2">
    <location>
        <begin position="1"/>
        <end position="18"/>
    </location>
</feature>
<feature type="chain" id="PRO_5040346796" description="RlpA-like protein double-psi beta-barrel domain-containing protein" evidence="2">
    <location>
        <begin position="19"/>
        <end position="151"/>
    </location>
</feature>
<dbReference type="Gene3D" id="2.40.40.10">
    <property type="entry name" value="RlpA-like domain"/>
    <property type="match status" value="1"/>
</dbReference>
<dbReference type="InterPro" id="IPR051477">
    <property type="entry name" value="Expansin_CellWall"/>
</dbReference>
<evidence type="ECO:0000256" key="2">
    <source>
        <dbReference type="SAM" id="SignalP"/>
    </source>
</evidence>
<comment type="caution">
    <text evidence="3">The sequence shown here is derived from an EMBL/GenBank/DDBJ whole genome shotgun (WGS) entry which is preliminary data.</text>
</comment>